<feature type="region of interest" description="Disordered" evidence="1">
    <location>
        <begin position="79"/>
        <end position="100"/>
    </location>
</feature>
<accession>A0ABW2H4F3</accession>
<organism evidence="3 4">
    <name type="scientific">Catellatospora aurea</name>
    <dbReference type="NCBI Taxonomy" id="1337874"/>
    <lineage>
        <taxon>Bacteria</taxon>
        <taxon>Bacillati</taxon>
        <taxon>Actinomycetota</taxon>
        <taxon>Actinomycetes</taxon>
        <taxon>Micromonosporales</taxon>
        <taxon>Micromonosporaceae</taxon>
        <taxon>Catellatospora</taxon>
    </lineage>
</organism>
<evidence type="ECO:0000256" key="1">
    <source>
        <dbReference type="SAM" id="MobiDB-lite"/>
    </source>
</evidence>
<sequence length="284" mass="29426">MNDHDLRRLITEAVPHIAPPADRLSSIGRRMRQQRAQRAAVSGVAGVAMFAMAAGFVGVLGNDSSTPADQAAAAPTIATFPTPSATPKSLSDGTPAEAPEDAKARLKADAEAALRRIVPGLTVTTTAPAQHGSRPQFQDIPRQFAYNVAYVVKADGRAGTVTVTVELPEEGKVQSCATAVAAFRVPDCVESVGPNGERIISLPVTGNGSSKGKSNRATWVKVVRTDGSIVSVLCDNAAKITSTPGTDHGDSFGYNTTAYTGKVPPLSPAQVTALALDPALTLYP</sequence>
<gene>
    <name evidence="3" type="ORF">ACFQO7_32095</name>
</gene>
<protein>
    <submittedName>
        <fullName evidence="3">Uncharacterized protein</fullName>
    </submittedName>
</protein>
<dbReference type="Proteomes" id="UP001596392">
    <property type="component" value="Unassembled WGS sequence"/>
</dbReference>
<keyword evidence="2" id="KW-1133">Transmembrane helix</keyword>
<evidence type="ECO:0000256" key="2">
    <source>
        <dbReference type="SAM" id="Phobius"/>
    </source>
</evidence>
<name>A0ABW2H4F3_9ACTN</name>
<keyword evidence="4" id="KW-1185">Reference proteome</keyword>
<keyword evidence="2" id="KW-0472">Membrane</keyword>
<proteinExistence type="predicted"/>
<evidence type="ECO:0000313" key="4">
    <source>
        <dbReference type="Proteomes" id="UP001596392"/>
    </source>
</evidence>
<reference evidence="4" key="1">
    <citation type="journal article" date="2019" name="Int. J. Syst. Evol. Microbiol.">
        <title>The Global Catalogue of Microorganisms (GCM) 10K type strain sequencing project: providing services to taxonomists for standard genome sequencing and annotation.</title>
        <authorList>
            <consortium name="The Broad Institute Genomics Platform"/>
            <consortium name="The Broad Institute Genome Sequencing Center for Infectious Disease"/>
            <person name="Wu L."/>
            <person name="Ma J."/>
        </authorList>
    </citation>
    <scope>NUCLEOTIDE SEQUENCE [LARGE SCALE GENOMIC DNA]</scope>
    <source>
        <strain evidence="4">CGMCC 1.9106</strain>
    </source>
</reference>
<evidence type="ECO:0000313" key="3">
    <source>
        <dbReference type="EMBL" id="MFC7247140.1"/>
    </source>
</evidence>
<dbReference type="EMBL" id="JBHTAC010000050">
    <property type="protein sequence ID" value="MFC7247140.1"/>
    <property type="molecule type" value="Genomic_DNA"/>
</dbReference>
<dbReference type="RefSeq" id="WP_376809896.1">
    <property type="nucleotide sequence ID" value="NZ_JBHTAC010000050.1"/>
</dbReference>
<keyword evidence="2" id="KW-0812">Transmembrane</keyword>
<comment type="caution">
    <text evidence="3">The sequence shown here is derived from an EMBL/GenBank/DDBJ whole genome shotgun (WGS) entry which is preliminary data.</text>
</comment>
<feature type="transmembrane region" description="Helical" evidence="2">
    <location>
        <begin position="39"/>
        <end position="60"/>
    </location>
</feature>